<dbReference type="InterPro" id="IPR003309">
    <property type="entry name" value="SCAN_dom"/>
</dbReference>
<feature type="domain" description="SCAN box" evidence="3">
    <location>
        <begin position="177"/>
        <end position="259"/>
    </location>
</feature>
<protein>
    <recommendedName>
        <fullName evidence="3">SCAN box domain-containing protein</fullName>
    </recommendedName>
</protein>
<dbReference type="AlphaFoldDB" id="A0A8D0DHS3"/>
<proteinExistence type="predicted"/>
<dbReference type="Proteomes" id="UP000694421">
    <property type="component" value="Unplaced"/>
</dbReference>
<evidence type="ECO:0000256" key="2">
    <source>
        <dbReference type="SAM" id="MobiDB-lite"/>
    </source>
</evidence>
<dbReference type="InterPro" id="IPR038269">
    <property type="entry name" value="SCAN_sf"/>
</dbReference>
<dbReference type="SUPFAM" id="SSF47353">
    <property type="entry name" value="Retrovirus capsid dimerization domain-like"/>
    <property type="match status" value="1"/>
</dbReference>
<dbReference type="CDD" id="cd07936">
    <property type="entry name" value="SCAN"/>
    <property type="match status" value="1"/>
</dbReference>
<evidence type="ECO:0000256" key="1">
    <source>
        <dbReference type="ARBA" id="ARBA00023242"/>
    </source>
</evidence>
<dbReference type="FunFam" id="1.10.4020.10:FF:000001">
    <property type="entry name" value="zinc finger protein 263 isoform X1"/>
    <property type="match status" value="1"/>
</dbReference>
<dbReference type="OMA" id="XILELLI"/>
<keyword evidence="1" id="KW-0539">Nucleus</keyword>
<accession>A0A8D0DHS3</accession>
<evidence type="ECO:0000313" key="5">
    <source>
        <dbReference type="Proteomes" id="UP000694421"/>
    </source>
</evidence>
<evidence type="ECO:0000259" key="3">
    <source>
        <dbReference type="PROSITE" id="PS50804"/>
    </source>
</evidence>
<dbReference type="PANTHER" id="PTHR45935">
    <property type="entry name" value="PROTEIN ZBED8-RELATED"/>
    <property type="match status" value="1"/>
</dbReference>
<organism evidence="4 5">
    <name type="scientific">Salvator merianae</name>
    <name type="common">Argentine black and white tegu</name>
    <name type="synonym">Tupinambis merianae</name>
    <dbReference type="NCBI Taxonomy" id="96440"/>
    <lineage>
        <taxon>Eukaryota</taxon>
        <taxon>Metazoa</taxon>
        <taxon>Chordata</taxon>
        <taxon>Craniata</taxon>
        <taxon>Vertebrata</taxon>
        <taxon>Euteleostomi</taxon>
        <taxon>Lepidosauria</taxon>
        <taxon>Squamata</taxon>
        <taxon>Bifurcata</taxon>
        <taxon>Unidentata</taxon>
        <taxon>Episquamata</taxon>
        <taxon>Laterata</taxon>
        <taxon>Teiioidea</taxon>
        <taxon>Teiidae</taxon>
        <taxon>Salvator</taxon>
    </lineage>
</organism>
<dbReference type="Ensembl" id="ENSSMRT00000005885.1">
    <property type="protein sequence ID" value="ENSSMRP00000004994.1"/>
    <property type="gene ID" value="ENSSMRG00000004110.1"/>
</dbReference>
<dbReference type="PROSITE" id="PS50804">
    <property type="entry name" value="SCAN_BOX"/>
    <property type="match status" value="1"/>
</dbReference>
<reference evidence="4" key="1">
    <citation type="submission" date="2025-08" db="UniProtKB">
        <authorList>
            <consortium name="Ensembl"/>
        </authorList>
    </citation>
    <scope>IDENTIFICATION</scope>
</reference>
<dbReference type="InterPro" id="IPR050916">
    <property type="entry name" value="SCAN-C2H2_zinc_finger"/>
</dbReference>
<feature type="region of interest" description="Disordered" evidence="2">
    <location>
        <begin position="263"/>
        <end position="285"/>
    </location>
</feature>
<dbReference type="SMART" id="SM00431">
    <property type="entry name" value="SCAN"/>
    <property type="match status" value="1"/>
</dbReference>
<dbReference type="PANTHER" id="PTHR45935:SF15">
    <property type="entry name" value="SCAN BOX DOMAIN-CONTAINING PROTEIN"/>
    <property type="match status" value="1"/>
</dbReference>
<keyword evidence="5" id="KW-1185">Reference proteome</keyword>
<sequence length="285" mass="33131">MARRKWRRAFGAQRKSSSKQKVKKGTDAKEQAGMSDPQTELSVEGSLEGPPTKQAKGVSTLPDAPKELQESQPKPDESVDQPWETEFQEFLENSVWEEQLLEEQSAWVDMKTFLASFEQVAVVCRWPRREWVTRLLPALNEEAEKAFVSMDPEDRGDFRKVKAAILHWEAVAREKKHQEFRRFCYQEADGPREVYARLQDLCSQWLNVEKSTKEHILEMLIMEQFLNILPKEMQSWVKEQVPESSAQAIKLAEEFLKKLQAAERREQQEPQEVSSAISKTWKPPL</sequence>
<reference evidence="4" key="2">
    <citation type="submission" date="2025-09" db="UniProtKB">
        <authorList>
            <consortium name="Ensembl"/>
        </authorList>
    </citation>
    <scope>IDENTIFICATION</scope>
</reference>
<feature type="region of interest" description="Disordered" evidence="2">
    <location>
        <begin position="1"/>
        <end position="81"/>
    </location>
</feature>
<dbReference type="Pfam" id="PF02023">
    <property type="entry name" value="SCAN"/>
    <property type="match status" value="1"/>
</dbReference>
<evidence type="ECO:0000313" key="4">
    <source>
        <dbReference type="Ensembl" id="ENSSMRP00000004994.1"/>
    </source>
</evidence>
<dbReference type="Gene3D" id="1.10.4020.10">
    <property type="entry name" value="DNA breaking-rejoining enzymes"/>
    <property type="match status" value="1"/>
</dbReference>
<feature type="compositionally biased region" description="Basic and acidic residues" evidence="2">
    <location>
        <begin position="64"/>
        <end position="77"/>
    </location>
</feature>
<name>A0A8D0DHS3_SALMN</name>
<dbReference type="GeneTree" id="ENSGT00940000154715"/>